<evidence type="ECO:0000313" key="2">
    <source>
        <dbReference type="Proteomes" id="UP000005408"/>
    </source>
</evidence>
<keyword evidence="2" id="KW-1185">Reference proteome</keyword>
<evidence type="ECO:0000313" key="1">
    <source>
        <dbReference type="EnsemblMetazoa" id="G19853.1:cds"/>
    </source>
</evidence>
<protein>
    <submittedName>
        <fullName evidence="1">Uncharacterized protein</fullName>
    </submittedName>
</protein>
<dbReference type="EnsemblMetazoa" id="G19853.1">
    <property type="protein sequence ID" value="G19853.1:cds"/>
    <property type="gene ID" value="G19853"/>
</dbReference>
<accession>A0A8W8JLE7</accession>
<organism evidence="1 2">
    <name type="scientific">Magallana gigas</name>
    <name type="common">Pacific oyster</name>
    <name type="synonym">Crassostrea gigas</name>
    <dbReference type="NCBI Taxonomy" id="29159"/>
    <lineage>
        <taxon>Eukaryota</taxon>
        <taxon>Metazoa</taxon>
        <taxon>Spiralia</taxon>
        <taxon>Lophotrochozoa</taxon>
        <taxon>Mollusca</taxon>
        <taxon>Bivalvia</taxon>
        <taxon>Autobranchia</taxon>
        <taxon>Pteriomorphia</taxon>
        <taxon>Ostreida</taxon>
        <taxon>Ostreoidea</taxon>
        <taxon>Ostreidae</taxon>
        <taxon>Magallana</taxon>
    </lineage>
</organism>
<name>A0A8W8JLE7_MAGGI</name>
<reference evidence="1" key="1">
    <citation type="submission" date="2022-08" db="UniProtKB">
        <authorList>
            <consortium name="EnsemblMetazoa"/>
        </authorList>
    </citation>
    <scope>IDENTIFICATION</scope>
    <source>
        <strain evidence="1">05x7-T-G4-1.051#20</strain>
    </source>
</reference>
<dbReference type="AlphaFoldDB" id="A0A8W8JLE7"/>
<sequence>MLSVAITVESSPSQISGHTVLRHLFKRWNEEIFGCHCSFTIHCTSDSNCHAHGHQFRCVADCCGTKCHAVTESTNHGFRR</sequence>
<proteinExistence type="predicted"/>
<dbReference type="Proteomes" id="UP000005408">
    <property type="component" value="Unassembled WGS sequence"/>
</dbReference>